<dbReference type="InterPro" id="IPR018011">
    <property type="entry name" value="Carb_sulfotrans_8-10"/>
</dbReference>
<evidence type="ECO:0000256" key="5">
    <source>
        <dbReference type="ARBA" id="ARBA00023034"/>
    </source>
</evidence>
<keyword evidence="5" id="KW-0333">Golgi apparatus</keyword>
<dbReference type="EMBL" id="CP067136">
    <property type="protein sequence ID" value="WCR08220.1"/>
    <property type="molecule type" value="Genomic_DNA"/>
</dbReference>
<accession>A0ABY7SMJ0</accession>
<dbReference type="Proteomes" id="UP001219349">
    <property type="component" value="Chromosome"/>
</dbReference>
<keyword evidence="6" id="KW-0472">Membrane</keyword>
<proteinExistence type="predicted"/>
<keyword evidence="4" id="KW-1133">Transmembrane helix</keyword>
<dbReference type="PANTHER" id="PTHR12137">
    <property type="entry name" value="CARBOHYDRATE SULFOTRANSFERASE"/>
    <property type="match status" value="1"/>
</dbReference>
<dbReference type="RefSeq" id="WP_271883467.1">
    <property type="nucleotide sequence ID" value="NZ_CP067136.1"/>
</dbReference>
<protein>
    <submittedName>
        <fullName evidence="8">Sulfotransferase family 2 domain-containing protein</fullName>
    </submittedName>
</protein>
<evidence type="ECO:0000256" key="2">
    <source>
        <dbReference type="ARBA" id="ARBA00022679"/>
    </source>
</evidence>
<keyword evidence="3" id="KW-0812">Transmembrane</keyword>
<gene>
    <name evidence="8" type="ORF">JHX87_05245</name>
</gene>
<sequence length="222" mass="25698">MSHTHRIAYFPVPKVACTSLKRAMYAIENGKDFNTAEFGGLTLQQSFPTKDFDPGWLKDLDGYWRYAVVRDPVKRVVSAYNNKIGNWSRQIAAALDNPKRRDRLLAAGITPCPSLSEFAEKLEIYRRHFRPIRHHTDSFHVFLGQDLSRFDAIYRIEEMERLREDLSARIGQQVQFTRSNTSKRRDQNLTPKAVDALLAYTAPDYHLLSDFYQMPTPDRVSA</sequence>
<evidence type="ECO:0000256" key="3">
    <source>
        <dbReference type="ARBA" id="ARBA00022692"/>
    </source>
</evidence>
<evidence type="ECO:0000313" key="9">
    <source>
        <dbReference type="Proteomes" id="UP001219349"/>
    </source>
</evidence>
<keyword evidence="7" id="KW-0325">Glycoprotein</keyword>
<evidence type="ECO:0000256" key="1">
    <source>
        <dbReference type="ARBA" id="ARBA00004323"/>
    </source>
</evidence>
<comment type="subcellular location">
    <subcellularLocation>
        <location evidence="1">Golgi apparatus membrane</location>
        <topology evidence="1">Single-pass type II membrane protein</topology>
    </subcellularLocation>
</comment>
<evidence type="ECO:0000256" key="6">
    <source>
        <dbReference type="ARBA" id="ARBA00023136"/>
    </source>
</evidence>
<evidence type="ECO:0000256" key="7">
    <source>
        <dbReference type="ARBA" id="ARBA00023180"/>
    </source>
</evidence>
<dbReference type="Gene3D" id="3.40.50.300">
    <property type="entry name" value="P-loop containing nucleotide triphosphate hydrolases"/>
    <property type="match status" value="1"/>
</dbReference>
<keyword evidence="2" id="KW-0808">Transferase</keyword>
<dbReference type="InterPro" id="IPR027417">
    <property type="entry name" value="P-loop_NTPase"/>
</dbReference>
<dbReference type="InterPro" id="IPR005331">
    <property type="entry name" value="Sulfotransferase"/>
</dbReference>
<organism evidence="8 9">
    <name type="scientific">Paracoccus fistulariae</name>
    <dbReference type="NCBI Taxonomy" id="658446"/>
    <lineage>
        <taxon>Bacteria</taxon>
        <taxon>Pseudomonadati</taxon>
        <taxon>Pseudomonadota</taxon>
        <taxon>Alphaproteobacteria</taxon>
        <taxon>Rhodobacterales</taxon>
        <taxon>Paracoccaceae</taxon>
        <taxon>Paracoccus</taxon>
    </lineage>
</organism>
<keyword evidence="9" id="KW-1185">Reference proteome</keyword>
<evidence type="ECO:0000256" key="4">
    <source>
        <dbReference type="ARBA" id="ARBA00022989"/>
    </source>
</evidence>
<dbReference type="PANTHER" id="PTHR12137:SF54">
    <property type="entry name" value="CARBOHYDRATE SULFOTRANSFERASE"/>
    <property type="match status" value="1"/>
</dbReference>
<dbReference type="Pfam" id="PF03567">
    <property type="entry name" value="Sulfotransfer_2"/>
    <property type="match status" value="1"/>
</dbReference>
<dbReference type="SUPFAM" id="SSF52540">
    <property type="entry name" value="P-loop containing nucleoside triphosphate hydrolases"/>
    <property type="match status" value="1"/>
</dbReference>
<name>A0ABY7SMJ0_9RHOB</name>
<reference evidence="8 9" key="1">
    <citation type="submission" date="2021-01" db="EMBL/GenBank/DDBJ databases">
        <title>Biogeographic distribution of Paracoccus.</title>
        <authorList>
            <person name="Hollensteiner J."/>
            <person name="Leineberger J."/>
            <person name="Brinkhoff T."/>
            <person name="Daniel R."/>
        </authorList>
    </citation>
    <scope>NUCLEOTIDE SEQUENCE [LARGE SCALE GENOMIC DNA]</scope>
    <source>
        <strain evidence="8 9">KCTC 22803</strain>
    </source>
</reference>
<evidence type="ECO:0000313" key="8">
    <source>
        <dbReference type="EMBL" id="WCR08220.1"/>
    </source>
</evidence>